<dbReference type="AlphaFoldDB" id="A0A9D1LQC5"/>
<dbReference type="SMART" id="SM00028">
    <property type="entry name" value="TPR"/>
    <property type="match status" value="2"/>
</dbReference>
<dbReference type="EMBL" id="DVNK01000020">
    <property type="protein sequence ID" value="HIU46096.1"/>
    <property type="molecule type" value="Genomic_DNA"/>
</dbReference>
<gene>
    <name evidence="4" type="ORF">IAC59_02430</name>
</gene>
<reference evidence="4" key="1">
    <citation type="submission" date="2020-10" db="EMBL/GenBank/DDBJ databases">
        <authorList>
            <person name="Gilroy R."/>
        </authorList>
    </citation>
    <scope>NUCLEOTIDE SEQUENCE</scope>
    <source>
        <strain evidence="4">ChiSxjej2B14-8506</strain>
    </source>
</reference>
<dbReference type="InterPro" id="IPR011990">
    <property type="entry name" value="TPR-like_helical_dom_sf"/>
</dbReference>
<dbReference type="PROSITE" id="PS50005">
    <property type="entry name" value="TPR"/>
    <property type="match status" value="1"/>
</dbReference>
<evidence type="ECO:0000256" key="2">
    <source>
        <dbReference type="ARBA" id="ARBA00022803"/>
    </source>
</evidence>
<comment type="caution">
    <text evidence="4">The sequence shown here is derived from an EMBL/GenBank/DDBJ whole genome shotgun (WGS) entry which is preliminary data.</text>
</comment>
<feature type="repeat" description="TPR" evidence="3">
    <location>
        <begin position="162"/>
        <end position="195"/>
    </location>
</feature>
<evidence type="ECO:0000256" key="1">
    <source>
        <dbReference type="ARBA" id="ARBA00022737"/>
    </source>
</evidence>
<dbReference type="SUPFAM" id="SSF81901">
    <property type="entry name" value="HCP-like"/>
    <property type="match status" value="1"/>
</dbReference>
<dbReference type="InterPro" id="IPR013105">
    <property type="entry name" value="TPR_2"/>
</dbReference>
<evidence type="ECO:0000256" key="3">
    <source>
        <dbReference type="PROSITE-ProRule" id="PRU00339"/>
    </source>
</evidence>
<dbReference type="Proteomes" id="UP000824123">
    <property type="component" value="Unassembled WGS sequence"/>
</dbReference>
<proteinExistence type="predicted"/>
<evidence type="ECO:0000313" key="5">
    <source>
        <dbReference type="Proteomes" id="UP000824123"/>
    </source>
</evidence>
<evidence type="ECO:0000313" key="4">
    <source>
        <dbReference type="EMBL" id="HIU46096.1"/>
    </source>
</evidence>
<dbReference type="PROSITE" id="PS50293">
    <property type="entry name" value="TPR_REGION"/>
    <property type="match status" value="1"/>
</dbReference>
<protein>
    <submittedName>
        <fullName evidence="4">Tetratricopeptide repeat protein</fullName>
    </submittedName>
</protein>
<keyword evidence="1" id="KW-0677">Repeat</keyword>
<dbReference type="PANTHER" id="PTHR44227">
    <property type="match status" value="1"/>
</dbReference>
<dbReference type="PANTHER" id="PTHR44227:SF3">
    <property type="entry name" value="PROTEIN O-MANNOSYL-TRANSFERASE TMTC4"/>
    <property type="match status" value="1"/>
</dbReference>
<organism evidence="4 5">
    <name type="scientific">Candidatus Fimadaptatus faecigallinarum</name>
    <dbReference type="NCBI Taxonomy" id="2840814"/>
    <lineage>
        <taxon>Bacteria</taxon>
        <taxon>Bacillati</taxon>
        <taxon>Bacillota</taxon>
        <taxon>Clostridia</taxon>
        <taxon>Eubacteriales</taxon>
        <taxon>Candidatus Fimadaptatus</taxon>
    </lineage>
</organism>
<dbReference type="Gene3D" id="1.25.40.10">
    <property type="entry name" value="Tetratricopeptide repeat domain"/>
    <property type="match status" value="2"/>
</dbReference>
<dbReference type="InterPro" id="IPR052346">
    <property type="entry name" value="O-mannosyl-transferase_TMTC"/>
</dbReference>
<keyword evidence="2 3" id="KW-0802">TPR repeat</keyword>
<reference evidence="4" key="2">
    <citation type="journal article" date="2021" name="PeerJ">
        <title>Extensive microbial diversity within the chicken gut microbiome revealed by metagenomics and culture.</title>
        <authorList>
            <person name="Gilroy R."/>
            <person name="Ravi A."/>
            <person name="Getino M."/>
            <person name="Pursley I."/>
            <person name="Horton D.L."/>
            <person name="Alikhan N.F."/>
            <person name="Baker D."/>
            <person name="Gharbi K."/>
            <person name="Hall N."/>
            <person name="Watson M."/>
            <person name="Adriaenssens E.M."/>
            <person name="Foster-Nyarko E."/>
            <person name="Jarju S."/>
            <person name="Secka A."/>
            <person name="Antonio M."/>
            <person name="Oren A."/>
            <person name="Chaudhuri R.R."/>
            <person name="La Ragione R."/>
            <person name="Hildebrand F."/>
            <person name="Pallen M.J."/>
        </authorList>
    </citation>
    <scope>NUCLEOTIDE SEQUENCE</scope>
    <source>
        <strain evidence="4">ChiSxjej2B14-8506</strain>
    </source>
</reference>
<sequence>MSFMGNLMARKAYLSHAKAIRANDQQNYKEAIEMEARAAEGYEKALAKGMNQAGYLMAYTVLLLRTGKFERAMELVRMTEKLPNLSVDQKRRLTVNYSICQWKLGELDHAIGAMKELMKNYKNSTVYGSLGYMLIEKGDQTGDYSEARKFNAEALDYDDEDAVVLDNVGQYYARTGDNAKAREYFEKALEIRPVQVDSMYYLARIKQADGDIAGAKELIDKALSIHFSALATVTPELLKQYRAELEAAESK</sequence>
<accession>A0A9D1LQC5</accession>
<dbReference type="Pfam" id="PF07719">
    <property type="entry name" value="TPR_2"/>
    <property type="match status" value="1"/>
</dbReference>
<name>A0A9D1LQC5_9FIRM</name>
<dbReference type="InterPro" id="IPR019734">
    <property type="entry name" value="TPR_rpt"/>
</dbReference>